<evidence type="ECO:0000313" key="3">
    <source>
        <dbReference type="EMBL" id="OZC02820.1"/>
    </source>
</evidence>
<dbReference type="Proteomes" id="UP000216446">
    <property type="component" value="Unassembled WGS sequence"/>
</dbReference>
<dbReference type="InParanoid" id="A0A259TYP8"/>
<dbReference type="AlphaFoldDB" id="A0A259TYP8"/>
<evidence type="ECO:0000256" key="1">
    <source>
        <dbReference type="ARBA" id="ARBA00008007"/>
    </source>
</evidence>
<proteinExistence type="inferred from homology"/>
<gene>
    <name evidence="3" type="ORF">BSZ36_07440</name>
</gene>
<dbReference type="FunCoup" id="A0A259TYP8">
    <property type="interactions" value="243"/>
</dbReference>
<name>A0A259TYP8_9BACT</name>
<protein>
    <recommendedName>
        <fullName evidence="2">Phosphoribosyltransferase domain-containing protein</fullName>
    </recommendedName>
</protein>
<dbReference type="EMBL" id="MQWB01000001">
    <property type="protein sequence ID" value="OZC02820.1"/>
    <property type="molecule type" value="Genomic_DNA"/>
</dbReference>
<dbReference type="InterPro" id="IPR000836">
    <property type="entry name" value="PRTase_dom"/>
</dbReference>
<dbReference type="Pfam" id="PF00156">
    <property type="entry name" value="Pribosyltran"/>
    <property type="match status" value="1"/>
</dbReference>
<accession>A0A259TYP8</accession>
<evidence type="ECO:0000259" key="2">
    <source>
        <dbReference type="Pfam" id="PF00156"/>
    </source>
</evidence>
<dbReference type="InterPro" id="IPR029057">
    <property type="entry name" value="PRTase-like"/>
</dbReference>
<dbReference type="InterPro" id="IPR051910">
    <property type="entry name" value="ComF/GntX_DNA_util-trans"/>
</dbReference>
<sequence length="233" mass="24447">MFVFRAFRSAVRAASGLVFPSLCLGCGGPLADAAPICASCVRMLPRPAPEALAGQLLARDCAEPLARRSVALWRFDPGGTVQRVQHALKYGRRPSLGIPLGRLLGDATQRHARGWAPDVVCPVPLAPIRELERGYNQSAGLASGAADALACETEDLLVRTRSTRTQTTLAFSERWQNVAGAFARSPEARPLAGVRVLLVDDVVTTGATLLAAAQPLLDAGAEVTVAALAMADG</sequence>
<dbReference type="SUPFAM" id="SSF53271">
    <property type="entry name" value="PRTase-like"/>
    <property type="match status" value="1"/>
</dbReference>
<keyword evidence="4" id="KW-1185">Reference proteome</keyword>
<organism evidence="3 4">
    <name type="scientific">Rubricoccus marinus</name>
    <dbReference type="NCBI Taxonomy" id="716817"/>
    <lineage>
        <taxon>Bacteria</taxon>
        <taxon>Pseudomonadati</taxon>
        <taxon>Rhodothermota</taxon>
        <taxon>Rhodothermia</taxon>
        <taxon>Rhodothermales</taxon>
        <taxon>Rubricoccaceae</taxon>
        <taxon>Rubricoccus</taxon>
    </lineage>
</organism>
<comment type="caution">
    <text evidence="3">The sequence shown here is derived from an EMBL/GenBank/DDBJ whole genome shotgun (WGS) entry which is preliminary data.</text>
</comment>
<dbReference type="Gene3D" id="3.40.50.2020">
    <property type="match status" value="1"/>
</dbReference>
<comment type="similarity">
    <text evidence="1">Belongs to the ComF/GntX family.</text>
</comment>
<evidence type="ECO:0000313" key="4">
    <source>
        <dbReference type="Proteomes" id="UP000216446"/>
    </source>
</evidence>
<dbReference type="PANTHER" id="PTHR47505:SF1">
    <property type="entry name" value="DNA UTILIZATION PROTEIN YHGH"/>
    <property type="match status" value="1"/>
</dbReference>
<reference evidence="3 4" key="1">
    <citation type="submission" date="2016-11" db="EMBL/GenBank/DDBJ databases">
        <title>Study of marine rhodopsin-containing bacteria.</title>
        <authorList>
            <person name="Yoshizawa S."/>
            <person name="Kumagai Y."/>
            <person name="Kogure K."/>
        </authorList>
    </citation>
    <scope>NUCLEOTIDE SEQUENCE [LARGE SCALE GENOMIC DNA]</scope>
    <source>
        <strain evidence="3 4">SG-29</strain>
    </source>
</reference>
<dbReference type="PANTHER" id="PTHR47505">
    <property type="entry name" value="DNA UTILIZATION PROTEIN YHGH"/>
    <property type="match status" value="1"/>
</dbReference>
<feature type="domain" description="Phosphoribosyltransferase" evidence="2">
    <location>
        <begin position="138"/>
        <end position="228"/>
    </location>
</feature>